<proteinExistence type="predicted"/>
<evidence type="ECO:0000313" key="1">
    <source>
        <dbReference type="EMBL" id="MBU3803860.1"/>
    </source>
</evidence>
<dbReference type="Proteomes" id="UP000824229">
    <property type="component" value="Unassembled WGS sequence"/>
</dbReference>
<gene>
    <name evidence="1" type="ORF">H9872_03790</name>
</gene>
<dbReference type="EMBL" id="JAHLFQ010000075">
    <property type="protein sequence ID" value="MBU3803860.1"/>
    <property type="molecule type" value="Genomic_DNA"/>
</dbReference>
<reference evidence="1" key="1">
    <citation type="journal article" date="2021" name="PeerJ">
        <title>Extensive microbial diversity within the chicken gut microbiome revealed by metagenomics and culture.</title>
        <authorList>
            <person name="Gilroy R."/>
            <person name="Ravi A."/>
            <person name="Getino M."/>
            <person name="Pursley I."/>
            <person name="Horton D.L."/>
            <person name="Alikhan N.F."/>
            <person name="Baker D."/>
            <person name="Gharbi K."/>
            <person name="Hall N."/>
            <person name="Watson M."/>
            <person name="Adriaenssens E.M."/>
            <person name="Foster-Nyarko E."/>
            <person name="Jarju S."/>
            <person name="Secka A."/>
            <person name="Antonio M."/>
            <person name="Oren A."/>
            <person name="Chaudhuri R.R."/>
            <person name="La Ragione R."/>
            <person name="Hildebrand F."/>
            <person name="Pallen M.J."/>
        </authorList>
    </citation>
    <scope>NUCLEOTIDE SEQUENCE</scope>
    <source>
        <strain evidence="1">B5-657</strain>
    </source>
</reference>
<protein>
    <submittedName>
        <fullName evidence="1">Uncharacterized protein</fullName>
    </submittedName>
</protein>
<sequence>MFRAICIKKCEGFRKGEVVKAWQGFGTSIYFYRGLKFGINMSQKKFEEHFAAFRNYYIIEKPPIKRRFRKPKPSFLRIEFKGISDHLLIELYNHIFSYLELTKQINPELIQTFNYSVVSTLEKLEFLYTVLPEYKFLEAIKDAEKVFEGIYKTALSIELDLLPKAEDYQQLYENFKKENEILRTFFDELNKKS</sequence>
<organism evidence="1 2">
    <name type="scientific">Candidatus Cellulosilyticum pullistercoris</name>
    <dbReference type="NCBI Taxonomy" id="2838521"/>
    <lineage>
        <taxon>Bacteria</taxon>
        <taxon>Bacillati</taxon>
        <taxon>Bacillota</taxon>
        <taxon>Clostridia</taxon>
        <taxon>Lachnospirales</taxon>
        <taxon>Cellulosilyticaceae</taxon>
        <taxon>Cellulosilyticum</taxon>
    </lineage>
</organism>
<name>A0A9E2KB70_9FIRM</name>
<accession>A0A9E2KB70</accession>
<reference evidence="1" key="2">
    <citation type="submission" date="2021-04" db="EMBL/GenBank/DDBJ databases">
        <authorList>
            <person name="Gilroy R."/>
        </authorList>
    </citation>
    <scope>NUCLEOTIDE SEQUENCE</scope>
    <source>
        <strain evidence="1">B5-657</strain>
    </source>
</reference>
<evidence type="ECO:0000313" key="2">
    <source>
        <dbReference type="Proteomes" id="UP000824229"/>
    </source>
</evidence>
<dbReference type="AlphaFoldDB" id="A0A9E2KB70"/>
<comment type="caution">
    <text evidence="1">The sequence shown here is derived from an EMBL/GenBank/DDBJ whole genome shotgun (WGS) entry which is preliminary data.</text>
</comment>